<dbReference type="Proteomes" id="UP001596492">
    <property type="component" value="Unassembled WGS sequence"/>
</dbReference>
<accession>A0ABW2IFV1</accession>
<dbReference type="Pfam" id="PF01501">
    <property type="entry name" value="Glyco_transf_8"/>
    <property type="match status" value="1"/>
</dbReference>
<evidence type="ECO:0000313" key="5">
    <source>
        <dbReference type="Proteomes" id="UP001596492"/>
    </source>
</evidence>
<keyword evidence="3" id="KW-0479">Metal-binding</keyword>
<comment type="caution">
    <text evidence="4">The sequence shown here is derived from an EMBL/GenBank/DDBJ whole genome shotgun (WGS) entry which is preliminary data.</text>
</comment>
<organism evidence="4 5">
    <name type="scientific">Hirschia litorea</name>
    <dbReference type="NCBI Taxonomy" id="1199156"/>
    <lineage>
        <taxon>Bacteria</taxon>
        <taxon>Pseudomonadati</taxon>
        <taxon>Pseudomonadota</taxon>
        <taxon>Alphaproteobacteria</taxon>
        <taxon>Hyphomonadales</taxon>
        <taxon>Hyphomonadaceae</taxon>
        <taxon>Hirschia</taxon>
    </lineage>
</organism>
<keyword evidence="2" id="KW-0808">Transferase</keyword>
<dbReference type="PANTHER" id="PTHR13778:SF47">
    <property type="entry name" value="LIPOPOLYSACCHARIDE 1,3-GALACTOSYLTRANSFERASE"/>
    <property type="match status" value="1"/>
</dbReference>
<sequence length="303" mass="35152">MSTQSEHVIAFGVDARFAPHLAVVLTSVVKNAPGGNFRFLVLHDGLPQEHKDHLISCAPNQTFEWHEITEAGYLALEGKRHISRASYYRIAIPDFAPSTAEKVVYLDADIVVTGDIRELWDVDLKGKMVGGVFDPGVDPVEFAKQYDLSPRYLGYLNSGILLLDLKQIREKKAFDTVFEIVRDKAGKLEYNDQDAINIAFWNEWTSIDPVWNVQRRMVVRNENKPCFAKDEDMPTHRRPKIIHYTEHNKPWSQDAYHPYTWKYYTYLKQTPYWKEVAKSANATLLRNLRRRLRTFLSWLPLKA</sequence>
<gene>
    <name evidence="4" type="ORF">ACFQS8_00070</name>
</gene>
<dbReference type="InterPro" id="IPR050748">
    <property type="entry name" value="Glycosyltrans_8_dom-fam"/>
</dbReference>
<keyword evidence="1" id="KW-0328">Glycosyltransferase</keyword>
<reference evidence="5" key="1">
    <citation type="journal article" date="2019" name="Int. J. Syst. Evol. Microbiol.">
        <title>The Global Catalogue of Microorganisms (GCM) 10K type strain sequencing project: providing services to taxonomists for standard genome sequencing and annotation.</title>
        <authorList>
            <consortium name="The Broad Institute Genomics Platform"/>
            <consortium name="The Broad Institute Genome Sequencing Center for Infectious Disease"/>
            <person name="Wu L."/>
            <person name="Ma J."/>
        </authorList>
    </citation>
    <scope>NUCLEOTIDE SEQUENCE [LARGE SCALE GENOMIC DNA]</scope>
    <source>
        <strain evidence="5">CCUG 51308</strain>
    </source>
</reference>
<evidence type="ECO:0000256" key="3">
    <source>
        <dbReference type="ARBA" id="ARBA00022723"/>
    </source>
</evidence>
<dbReference type="InterPro" id="IPR029044">
    <property type="entry name" value="Nucleotide-diphossugar_trans"/>
</dbReference>
<evidence type="ECO:0000256" key="2">
    <source>
        <dbReference type="ARBA" id="ARBA00022679"/>
    </source>
</evidence>
<dbReference type="RefSeq" id="WP_382164523.1">
    <property type="nucleotide sequence ID" value="NZ_JBHTBR010000002.1"/>
</dbReference>
<proteinExistence type="predicted"/>
<keyword evidence="5" id="KW-1185">Reference proteome</keyword>
<dbReference type="CDD" id="cd04194">
    <property type="entry name" value="GT8_A4GalT_like"/>
    <property type="match status" value="1"/>
</dbReference>
<evidence type="ECO:0000256" key="1">
    <source>
        <dbReference type="ARBA" id="ARBA00022676"/>
    </source>
</evidence>
<name>A0ABW2IFV1_9PROT</name>
<protein>
    <submittedName>
        <fullName evidence="4">Glycosyltransferase family 8 protein</fullName>
    </submittedName>
</protein>
<dbReference type="EMBL" id="JBHTBR010000002">
    <property type="protein sequence ID" value="MFC7290001.1"/>
    <property type="molecule type" value="Genomic_DNA"/>
</dbReference>
<dbReference type="SUPFAM" id="SSF53448">
    <property type="entry name" value="Nucleotide-diphospho-sugar transferases"/>
    <property type="match status" value="1"/>
</dbReference>
<dbReference type="Gene3D" id="3.90.550.10">
    <property type="entry name" value="Spore Coat Polysaccharide Biosynthesis Protein SpsA, Chain A"/>
    <property type="match status" value="1"/>
</dbReference>
<dbReference type="InterPro" id="IPR002495">
    <property type="entry name" value="Glyco_trans_8"/>
</dbReference>
<dbReference type="PANTHER" id="PTHR13778">
    <property type="entry name" value="GLYCOSYLTRANSFERASE 8 DOMAIN-CONTAINING PROTEIN"/>
    <property type="match status" value="1"/>
</dbReference>
<evidence type="ECO:0000313" key="4">
    <source>
        <dbReference type="EMBL" id="MFC7290001.1"/>
    </source>
</evidence>